<dbReference type="OrthoDB" id="9813511at2"/>
<feature type="domain" description="DUF3846" evidence="1">
    <location>
        <begin position="5"/>
        <end position="100"/>
    </location>
</feature>
<evidence type="ECO:0000313" key="3">
    <source>
        <dbReference type="Proteomes" id="UP000054623"/>
    </source>
</evidence>
<name>A0A0W1JFV5_DESHA</name>
<dbReference type="Proteomes" id="UP000054623">
    <property type="component" value="Unassembled WGS sequence"/>
</dbReference>
<dbReference type="RefSeq" id="WP_058491531.1">
    <property type="nucleotide sequence ID" value="NZ_LOCK01000035.1"/>
</dbReference>
<gene>
    <name evidence="2" type="ORF">AT727_23970</name>
</gene>
<evidence type="ECO:0000259" key="1">
    <source>
        <dbReference type="Pfam" id="PF12957"/>
    </source>
</evidence>
<dbReference type="Pfam" id="PF12957">
    <property type="entry name" value="DUF3846"/>
    <property type="match status" value="1"/>
</dbReference>
<comment type="caution">
    <text evidence="2">The sequence shown here is derived from an EMBL/GenBank/DDBJ whole genome shotgun (WGS) entry which is preliminary data.</text>
</comment>
<sequence>MEKKIKVLMVEPMKEPYPAEVENTLEGLQKAVGGYIETVYLEDNVVLVCNEEGKLIGLPGNRSLGNDIIAGTFFVASSNDDGDFVSLTEDKIRQYSDRFQKTETFTQEQVEDASVIFSLDFSE</sequence>
<dbReference type="AlphaFoldDB" id="A0A0W1JFV5"/>
<organism evidence="2 3">
    <name type="scientific">Desulfitobacterium hafniense</name>
    <name type="common">Desulfitobacterium frappieri</name>
    <dbReference type="NCBI Taxonomy" id="49338"/>
    <lineage>
        <taxon>Bacteria</taxon>
        <taxon>Bacillati</taxon>
        <taxon>Bacillota</taxon>
        <taxon>Clostridia</taxon>
        <taxon>Eubacteriales</taxon>
        <taxon>Desulfitobacteriaceae</taxon>
        <taxon>Desulfitobacterium</taxon>
    </lineage>
</organism>
<dbReference type="EMBL" id="LOCK01000035">
    <property type="protein sequence ID" value="KTE90727.1"/>
    <property type="molecule type" value="Genomic_DNA"/>
</dbReference>
<proteinExistence type="predicted"/>
<dbReference type="InterPro" id="IPR024559">
    <property type="entry name" value="DUF3846"/>
</dbReference>
<accession>A0A0W1JFV5</accession>
<reference evidence="2 3" key="1">
    <citation type="submission" date="2015-12" db="EMBL/GenBank/DDBJ databases">
        <title>Draft Genome Sequence of Desulfitobacterium hafniense Strain DH, a Sulfate-reducing Bacterium Isolated from Paddy Soils.</title>
        <authorList>
            <person name="Bao P."/>
            <person name="Zhang X."/>
            <person name="Li G."/>
        </authorList>
    </citation>
    <scope>NUCLEOTIDE SEQUENCE [LARGE SCALE GENOMIC DNA]</scope>
    <source>
        <strain evidence="2 3">DH</strain>
    </source>
</reference>
<protein>
    <recommendedName>
        <fullName evidence="1">DUF3846 domain-containing protein</fullName>
    </recommendedName>
</protein>
<evidence type="ECO:0000313" key="2">
    <source>
        <dbReference type="EMBL" id="KTE90727.1"/>
    </source>
</evidence>